<organism evidence="4 5">
    <name type="scientific">Paraperlucidibaca wandonensis</name>
    <dbReference type="NCBI Taxonomy" id="1268273"/>
    <lineage>
        <taxon>Bacteria</taxon>
        <taxon>Pseudomonadati</taxon>
        <taxon>Pseudomonadota</taxon>
        <taxon>Gammaproteobacteria</taxon>
        <taxon>Moraxellales</taxon>
        <taxon>Moraxellaceae</taxon>
        <taxon>Paraperlucidibaca</taxon>
    </lineage>
</organism>
<accession>A0ABW3HHA6</accession>
<dbReference type="Pfam" id="PF14246">
    <property type="entry name" value="TetR_C_7"/>
    <property type="match status" value="1"/>
</dbReference>
<sequence>MSKDQPAIAKRGRPRDPKRLQKIFEAASQQFLEHGYDRVSMDAVASAAGVSKMTLYNNFASKDALFEACVAYRTTGIFAGFSDDMLDPKRPTEALTLIAQQFISLMRADDVIRIHRVMFGLATTHPDICARFYSAGPEHVNLYVQDYLKAAVAAGSLAISHISQAADQFLALNLGRSHLKATMGLGKPSAEADALLVHENVAMFIARYGKQNLS</sequence>
<dbReference type="InterPro" id="IPR001647">
    <property type="entry name" value="HTH_TetR"/>
</dbReference>
<keyword evidence="5" id="KW-1185">Reference proteome</keyword>
<dbReference type="Gene3D" id="1.10.357.10">
    <property type="entry name" value="Tetracycline Repressor, domain 2"/>
    <property type="match status" value="1"/>
</dbReference>
<protein>
    <submittedName>
        <fullName evidence="4">TetR/AcrR family transcriptional regulator</fullName>
    </submittedName>
</protein>
<comment type="caution">
    <text evidence="4">The sequence shown here is derived from an EMBL/GenBank/DDBJ whole genome shotgun (WGS) entry which is preliminary data.</text>
</comment>
<evidence type="ECO:0000256" key="1">
    <source>
        <dbReference type="ARBA" id="ARBA00023125"/>
    </source>
</evidence>
<dbReference type="Pfam" id="PF00440">
    <property type="entry name" value="TetR_N"/>
    <property type="match status" value="1"/>
</dbReference>
<dbReference type="RefSeq" id="WP_340676333.1">
    <property type="nucleotide sequence ID" value="NZ_JBHTIT010000001.1"/>
</dbReference>
<feature type="domain" description="HTH tetR-type" evidence="3">
    <location>
        <begin position="17"/>
        <end position="77"/>
    </location>
</feature>
<dbReference type="InterPro" id="IPR039536">
    <property type="entry name" value="TetR_C_Proteobacteria"/>
</dbReference>
<feature type="DNA-binding region" description="H-T-H motif" evidence="2">
    <location>
        <begin position="40"/>
        <end position="59"/>
    </location>
</feature>
<evidence type="ECO:0000259" key="3">
    <source>
        <dbReference type="PROSITE" id="PS50977"/>
    </source>
</evidence>
<dbReference type="PANTHER" id="PTHR30055:SF146">
    <property type="entry name" value="HTH-TYPE TRANSCRIPTIONAL DUAL REGULATOR CECR"/>
    <property type="match status" value="1"/>
</dbReference>
<reference evidence="5" key="1">
    <citation type="journal article" date="2019" name="Int. J. Syst. Evol. Microbiol.">
        <title>The Global Catalogue of Microorganisms (GCM) 10K type strain sequencing project: providing services to taxonomists for standard genome sequencing and annotation.</title>
        <authorList>
            <consortium name="The Broad Institute Genomics Platform"/>
            <consortium name="The Broad Institute Genome Sequencing Center for Infectious Disease"/>
            <person name="Wu L."/>
            <person name="Ma J."/>
        </authorList>
    </citation>
    <scope>NUCLEOTIDE SEQUENCE [LARGE SCALE GENOMIC DNA]</scope>
    <source>
        <strain evidence="5">CCUG 63419</strain>
    </source>
</reference>
<dbReference type="PRINTS" id="PR00455">
    <property type="entry name" value="HTHTETR"/>
</dbReference>
<proteinExistence type="predicted"/>
<evidence type="ECO:0000313" key="4">
    <source>
        <dbReference type="EMBL" id="MFD0949087.1"/>
    </source>
</evidence>
<dbReference type="InterPro" id="IPR050109">
    <property type="entry name" value="HTH-type_TetR-like_transc_reg"/>
</dbReference>
<dbReference type="InterPro" id="IPR009057">
    <property type="entry name" value="Homeodomain-like_sf"/>
</dbReference>
<dbReference type="SUPFAM" id="SSF46689">
    <property type="entry name" value="Homeodomain-like"/>
    <property type="match status" value="1"/>
</dbReference>
<dbReference type="PANTHER" id="PTHR30055">
    <property type="entry name" value="HTH-TYPE TRANSCRIPTIONAL REGULATOR RUTR"/>
    <property type="match status" value="1"/>
</dbReference>
<dbReference type="Proteomes" id="UP001597044">
    <property type="component" value="Unassembled WGS sequence"/>
</dbReference>
<gene>
    <name evidence="4" type="ORF">ACFQ0F_01535</name>
</gene>
<dbReference type="EMBL" id="JBHTIT010000001">
    <property type="protein sequence ID" value="MFD0949087.1"/>
    <property type="molecule type" value="Genomic_DNA"/>
</dbReference>
<keyword evidence="1 2" id="KW-0238">DNA-binding</keyword>
<evidence type="ECO:0000313" key="5">
    <source>
        <dbReference type="Proteomes" id="UP001597044"/>
    </source>
</evidence>
<name>A0ABW3HHA6_9GAMM</name>
<evidence type="ECO:0000256" key="2">
    <source>
        <dbReference type="PROSITE-ProRule" id="PRU00335"/>
    </source>
</evidence>
<dbReference type="PROSITE" id="PS50977">
    <property type="entry name" value="HTH_TETR_2"/>
    <property type="match status" value="1"/>
</dbReference>
<dbReference type="Gene3D" id="1.10.10.60">
    <property type="entry name" value="Homeodomain-like"/>
    <property type="match status" value="1"/>
</dbReference>